<evidence type="ECO:0000259" key="11">
    <source>
        <dbReference type="Pfam" id="PF00697"/>
    </source>
</evidence>
<evidence type="ECO:0000256" key="4">
    <source>
        <dbReference type="ARBA" id="ARBA00012572"/>
    </source>
</evidence>
<dbReference type="InterPro" id="IPR013785">
    <property type="entry name" value="Aldolase_TIM"/>
</dbReference>
<proteinExistence type="inferred from homology"/>
<comment type="pathway">
    <text evidence="2 10">Amino-acid biosynthesis; L-tryptophan biosynthesis; L-tryptophan from chorismate: step 3/5.</text>
</comment>
<keyword evidence="6 10" id="KW-0028">Amino-acid biosynthesis</keyword>
<dbReference type="UniPathway" id="UPA00035">
    <property type="reaction ID" value="UER00042"/>
</dbReference>
<dbReference type="OrthoDB" id="3243379at2"/>
<dbReference type="InterPro" id="IPR011060">
    <property type="entry name" value="RibuloseP-bd_barrel"/>
</dbReference>
<evidence type="ECO:0000256" key="6">
    <source>
        <dbReference type="ARBA" id="ARBA00022605"/>
    </source>
</evidence>
<organism evidence="12 13">
    <name type="scientific">Solirubrobacter pauli</name>
    <dbReference type="NCBI Taxonomy" id="166793"/>
    <lineage>
        <taxon>Bacteria</taxon>
        <taxon>Bacillati</taxon>
        <taxon>Actinomycetota</taxon>
        <taxon>Thermoleophilia</taxon>
        <taxon>Solirubrobacterales</taxon>
        <taxon>Solirubrobacteraceae</taxon>
        <taxon>Solirubrobacter</taxon>
    </lineage>
</organism>
<evidence type="ECO:0000256" key="8">
    <source>
        <dbReference type="ARBA" id="ARBA00023141"/>
    </source>
</evidence>
<feature type="domain" description="N-(5'phosphoribosyl) anthranilate isomerase (PRAI)" evidence="11">
    <location>
        <begin position="3"/>
        <end position="201"/>
    </location>
</feature>
<evidence type="ECO:0000256" key="7">
    <source>
        <dbReference type="ARBA" id="ARBA00022822"/>
    </source>
</evidence>
<comment type="caution">
    <text evidence="12">The sequence shown here is derived from an EMBL/GenBank/DDBJ whole genome shotgun (WGS) entry which is preliminary data.</text>
</comment>
<evidence type="ECO:0000256" key="5">
    <source>
        <dbReference type="ARBA" id="ARBA00022272"/>
    </source>
</evidence>
<evidence type="ECO:0000256" key="3">
    <source>
        <dbReference type="ARBA" id="ARBA00007571"/>
    </source>
</evidence>
<dbReference type="EMBL" id="RBIL01000002">
    <property type="protein sequence ID" value="RKQ86534.1"/>
    <property type="molecule type" value="Genomic_DNA"/>
</dbReference>
<sequence>MHVKICGITRLEDAELAASLGAWAIGFILWPGSKRHVDPAVAAGIARVMRRKVELVGVFVNQPLDEIAGLVDAIGLTHVQLHGDEGPSFCAAVSQRTGAKVIKAGRIIHAYDLREMDRYHTDFHLLDTGTADGTYGGTGKTWDWSLVARRKSSIPFLLAGGLNPDNVADAIAQARPWGVDVSSGVETSPGVKDHAKVEALFAAVEGAHVGS</sequence>
<dbReference type="NCBIfam" id="NF002298">
    <property type="entry name" value="PRK01222.1-4"/>
    <property type="match status" value="1"/>
</dbReference>
<dbReference type="CDD" id="cd00405">
    <property type="entry name" value="PRAI"/>
    <property type="match status" value="1"/>
</dbReference>
<evidence type="ECO:0000256" key="2">
    <source>
        <dbReference type="ARBA" id="ARBA00004664"/>
    </source>
</evidence>
<keyword evidence="13" id="KW-1185">Reference proteome</keyword>
<name>A0A660KZZ5_9ACTN</name>
<gene>
    <name evidence="10" type="primary">trpF</name>
    <name evidence="12" type="ORF">C8N24_4547</name>
</gene>
<protein>
    <recommendedName>
        <fullName evidence="5 10">N-(5'-phosphoribosyl)anthranilate isomerase</fullName>
        <shortName evidence="10">PRAI</shortName>
        <ecNumber evidence="4 10">5.3.1.24</ecNumber>
    </recommendedName>
</protein>
<dbReference type="EC" id="5.3.1.24" evidence="4 10"/>
<dbReference type="SUPFAM" id="SSF51366">
    <property type="entry name" value="Ribulose-phoshate binding barrel"/>
    <property type="match status" value="1"/>
</dbReference>
<dbReference type="InterPro" id="IPR001240">
    <property type="entry name" value="PRAI_dom"/>
</dbReference>
<dbReference type="GO" id="GO:0000162">
    <property type="term" value="P:L-tryptophan biosynthetic process"/>
    <property type="evidence" value="ECO:0007669"/>
    <property type="project" value="UniProtKB-UniRule"/>
</dbReference>
<evidence type="ECO:0000313" key="13">
    <source>
        <dbReference type="Proteomes" id="UP000278962"/>
    </source>
</evidence>
<accession>A0A660KZZ5</accession>
<dbReference type="HAMAP" id="MF_00135">
    <property type="entry name" value="PRAI"/>
    <property type="match status" value="1"/>
</dbReference>
<comment type="similarity">
    <text evidence="3 10">Belongs to the TrpF family.</text>
</comment>
<dbReference type="PANTHER" id="PTHR42894">
    <property type="entry name" value="N-(5'-PHOSPHORIBOSYL)ANTHRANILATE ISOMERASE"/>
    <property type="match status" value="1"/>
</dbReference>
<reference evidence="12 13" key="1">
    <citation type="submission" date="2018-10" db="EMBL/GenBank/DDBJ databases">
        <title>Genomic Encyclopedia of Archaeal and Bacterial Type Strains, Phase II (KMG-II): from individual species to whole genera.</title>
        <authorList>
            <person name="Goeker M."/>
        </authorList>
    </citation>
    <scope>NUCLEOTIDE SEQUENCE [LARGE SCALE GENOMIC DNA]</scope>
    <source>
        <strain evidence="12 13">DSM 14954</strain>
    </source>
</reference>
<dbReference type="Pfam" id="PF00697">
    <property type="entry name" value="PRAI"/>
    <property type="match status" value="1"/>
</dbReference>
<dbReference type="AlphaFoldDB" id="A0A660KZZ5"/>
<evidence type="ECO:0000256" key="9">
    <source>
        <dbReference type="ARBA" id="ARBA00023235"/>
    </source>
</evidence>
<dbReference type="Gene3D" id="3.20.20.70">
    <property type="entry name" value="Aldolase class I"/>
    <property type="match status" value="1"/>
</dbReference>
<keyword evidence="8 10" id="KW-0057">Aromatic amino acid biosynthesis</keyword>
<evidence type="ECO:0000313" key="12">
    <source>
        <dbReference type="EMBL" id="RKQ86534.1"/>
    </source>
</evidence>
<dbReference type="Proteomes" id="UP000278962">
    <property type="component" value="Unassembled WGS sequence"/>
</dbReference>
<comment type="catalytic activity">
    <reaction evidence="1 10">
        <text>N-(5-phospho-beta-D-ribosyl)anthranilate = 1-(2-carboxyphenylamino)-1-deoxy-D-ribulose 5-phosphate</text>
        <dbReference type="Rhea" id="RHEA:21540"/>
        <dbReference type="ChEBI" id="CHEBI:18277"/>
        <dbReference type="ChEBI" id="CHEBI:58613"/>
        <dbReference type="EC" id="5.3.1.24"/>
    </reaction>
</comment>
<dbReference type="RefSeq" id="WP_121254347.1">
    <property type="nucleotide sequence ID" value="NZ_RBIL01000002.1"/>
</dbReference>
<keyword evidence="7 10" id="KW-0822">Tryptophan biosynthesis</keyword>
<dbReference type="PANTHER" id="PTHR42894:SF1">
    <property type="entry name" value="N-(5'-PHOSPHORIBOSYL)ANTHRANILATE ISOMERASE"/>
    <property type="match status" value="1"/>
</dbReference>
<evidence type="ECO:0000256" key="10">
    <source>
        <dbReference type="HAMAP-Rule" id="MF_00135"/>
    </source>
</evidence>
<keyword evidence="9 10" id="KW-0413">Isomerase</keyword>
<dbReference type="FunFam" id="3.20.20.70:FF:000075">
    <property type="entry name" value="Tryptophan biosynthesis protein TRP1"/>
    <property type="match status" value="1"/>
</dbReference>
<dbReference type="InterPro" id="IPR044643">
    <property type="entry name" value="TrpF_fam"/>
</dbReference>
<dbReference type="GO" id="GO:0004640">
    <property type="term" value="F:phosphoribosylanthranilate isomerase activity"/>
    <property type="evidence" value="ECO:0007669"/>
    <property type="project" value="UniProtKB-UniRule"/>
</dbReference>
<evidence type="ECO:0000256" key="1">
    <source>
        <dbReference type="ARBA" id="ARBA00001164"/>
    </source>
</evidence>